<dbReference type="RefSeq" id="WP_305991415.1">
    <property type="nucleotide sequence ID" value="NZ_JAVAMP010000002.1"/>
</dbReference>
<evidence type="ECO:0000313" key="1">
    <source>
        <dbReference type="EMBL" id="MDP5274125.1"/>
    </source>
</evidence>
<sequence>MPFVLKHKESAQIYTCTLINIYKLPYYGTQFWDSLQEAEEELPVFLEQEQVNDAKLWELYEITEQKLKVCNVKLNNNEMKVLYLNDEKIPTVKNRESK</sequence>
<organism evidence="1 2">
    <name type="scientific">Chengkuizengella axinellae</name>
    <dbReference type="NCBI Taxonomy" id="3064388"/>
    <lineage>
        <taxon>Bacteria</taxon>
        <taxon>Bacillati</taxon>
        <taxon>Bacillota</taxon>
        <taxon>Bacilli</taxon>
        <taxon>Bacillales</taxon>
        <taxon>Paenibacillaceae</taxon>
        <taxon>Chengkuizengella</taxon>
    </lineage>
</organism>
<accession>A0ABT9IZB9</accession>
<proteinExistence type="predicted"/>
<name>A0ABT9IZB9_9BACL</name>
<keyword evidence="2" id="KW-1185">Reference proteome</keyword>
<comment type="caution">
    <text evidence="1">The sequence shown here is derived from an EMBL/GenBank/DDBJ whole genome shotgun (WGS) entry which is preliminary data.</text>
</comment>
<protein>
    <submittedName>
        <fullName evidence="1">Uncharacterized protein</fullName>
    </submittedName>
</protein>
<evidence type="ECO:0000313" key="2">
    <source>
        <dbReference type="Proteomes" id="UP001231941"/>
    </source>
</evidence>
<dbReference type="Proteomes" id="UP001231941">
    <property type="component" value="Unassembled WGS sequence"/>
</dbReference>
<reference evidence="1 2" key="1">
    <citation type="submission" date="2023-08" db="EMBL/GenBank/DDBJ databases">
        <authorList>
            <person name="Park J.-S."/>
        </authorList>
    </citation>
    <scope>NUCLEOTIDE SEQUENCE [LARGE SCALE GENOMIC DNA]</scope>
    <source>
        <strain evidence="1 2">2205SS18-9</strain>
    </source>
</reference>
<gene>
    <name evidence="1" type="ORF">Q5Y73_08405</name>
</gene>
<dbReference type="EMBL" id="JAVAMP010000002">
    <property type="protein sequence ID" value="MDP5274125.1"/>
    <property type="molecule type" value="Genomic_DNA"/>
</dbReference>